<reference evidence="4" key="1">
    <citation type="submission" date="2017-07" db="EMBL/GenBank/DDBJ databases">
        <title>Draft genome sequence of Effusibacillus lacus strain skLN1.</title>
        <authorList>
            <person name="Watanabe M."/>
            <person name="Kojima H."/>
            <person name="Fukui M."/>
        </authorList>
    </citation>
    <scope>NUCLEOTIDE SEQUENCE [LARGE SCALE GENOMIC DNA]</scope>
    <source>
        <strain evidence="4">skLN1</strain>
    </source>
</reference>
<evidence type="ECO:0000313" key="3">
    <source>
        <dbReference type="EMBL" id="GAX88570.1"/>
    </source>
</evidence>
<dbReference type="Gene3D" id="3.90.420.10">
    <property type="entry name" value="Oxidoreductase, molybdopterin-binding domain"/>
    <property type="match status" value="1"/>
</dbReference>
<dbReference type="OrthoDB" id="9778777at2"/>
<dbReference type="SUPFAM" id="SSF56524">
    <property type="entry name" value="Oxidoreductase molybdopterin-binding domain"/>
    <property type="match status" value="1"/>
</dbReference>
<keyword evidence="4" id="KW-1185">Reference proteome</keyword>
<comment type="caution">
    <text evidence="3">The sequence shown here is derived from an EMBL/GenBank/DDBJ whole genome shotgun (WGS) entry which is preliminary data.</text>
</comment>
<dbReference type="RefSeq" id="WP_096180269.1">
    <property type="nucleotide sequence ID" value="NZ_BDUF01000004.1"/>
</dbReference>
<dbReference type="InterPro" id="IPR036374">
    <property type="entry name" value="OxRdtase_Mopterin-bd_sf"/>
</dbReference>
<gene>
    <name evidence="3" type="ORF">EFBL_0182</name>
</gene>
<proteinExistence type="predicted"/>
<feature type="transmembrane region" description="Helical" evidence="1">
    <location>
        <begin position="78"/>
        <end position="95"/>
    </location>
</feature>
<evidence type="ECO:0000259" key="2">
    <source>
        <dbReference type="Pfam" id="PF00174"/>
    </source>
</evidence>
<feature type="transmembrane region" description="Helical" evidence="1">
    <location>
        <begin position="7"/>
        <end position="30"/>
    </location>
</feature>
<dbReference type="Proteomes" id="UP000217785">
    <property type="component" value="Unassembled WGS sequence"/>
</dbReference>
<sequence length="364" mass="42740">MRKQLAFLHWIHAVFIFLLLATGVILYFAGVPFISKKDVRNVHLVLASFYALFLIYSAFPVGKYMFVLKKAGLKRLHIAIMYIFALIWSVSGVVLWQNHPVFLDYRIGALLVHDWLSVVIVPWVFLHISWKLLKKRFGDRTAVKFTGKYMSRREFLTFTAGAVQFFMFGFLLKWLRPFLTEEETVQMLNRRRGYFRIFKVTSEIPKFEETGWKLTVDGLVETPRQFSFSDLKHMEWRKIVRDFHCVTGWSVIGAEWNGIPFPQFVELVKPKAEGIFVKMYSSDKLYTETYTLNQLMNQDVLLVFHLDGKPLTPSQGAPCRLFHPGMYGYKSIKWVERIEFVNTRELGYWEAAERYDLDGYIETG</sequence>
<dbReference type="Pfam" id="PF00174">
    <property type="entry name" value="Oxidored_molyb"/>
    <property type="match status" value="1"/>
</dbReference>
<evidence type="ECO:0000313" key="4">
    <source>
        <dbReference type="Proteomes" id="UP000217785"/>
    </source>
</evidence>
<dbReference type="PANTHER" id="PTHR43032">
    <property type="entry name" value="PROTEIN-METHIONINE-SULFOXIDE REDUCTASE"/>
    <property type="match status" value="1"/>
</dbReference>
<feature type="domain" description="Oxidoreductase molybdopterin-binding" evidence="2">
    <location>
        <begin position="203"/>
        <end position="349"/>
    </location>
</feature>
<feature type="transmembrane region" description="Helical" evidence="1">
    <location>
        <begin position="115"/>
        <end position="133"/>
    </location>
</feature>
<feature type="transmembrane region" description="Helical" evidence="1">
    <location>
        <begin position="42"/>
        <end position="66"/>
    </location>
</feature>
<feature type="transmembrane region" description="Helical" evidence="1">
    <location>
        <begin position="154"/>
        <end position="175"/>
    </location>
</feature>
<name>A0A292YJB5_9BACL</name>
<dbReference type="SUPFAM" id="SSF81342">
    <property type="entry name" value="Transmembrane di-heme cytochromes"/>
    <property type="match status" value="1"/>
</dbReference>
<keyword evidence="1" id="KW-0812">Transmembrane</keyword>
<dbReference type="GO" id="GO:0016020">
    <property type="term" value="C:membrane"/>
    <property type="evidence" value="ECO:0007669"/>
    <property type="project" value="InterPro"/>
</dbReference>
<keyword evidence="1" id="KW-1133">Transmembrane helix</keyword>
<organism evidence="3 4">
    <name type="scientific">Effusibacillus lacus</name>
    <dbReference type="NCBI Taxonomy" id="1348429"/>
    <lineage>
        <taxon>Bacteria</taxon>
        <taxon>Bacillati</taxon>
        <taxon>Bacillota</taxon>
        <taxon>Bacilli</taxon>
        <taxon>Bacillales</taxon>
        <taxon>Alicyclobacillaceae</taxon>
        <taxon>Effusibacillus</taxon>
    </lineage>
</organism>
<dbReference type="AlphaFoldDB" id="A0A292YJB5"/>
<evidence type="ECO:0000256" key="1">
    <source>
        <dbReference type="SAM" id="Phobius"/>
    </source>
</evidence>
<dbReference type="InterPro" id="IPR016174">
    <property type="entry name" value="Di-haem_cyt_TM"/>
</dbReference>
<dbReference type="EMBL" id="BDUF01000004">
    <property type="protein sequence ID" value="GAX88570.1"/>
    <property type="molecule type" value="Genomic_DNA"/>
</dbReference>
<accession>A0A292YJB5</accession>
<dbReference type="GO" id="GO:0022904">
    <property type="term" value="P:respiratory electron transport chain"/>
    <property type="evidence" value="ECO:0007669"/>
    <property type="project" value="InterPro"/>
</dbReference>
<keyword evidence="1" id="KW-0472">Membrane</keyword>
<dbReference type="InterPro" id="IPR000572">
    <property type="entry name" value="OxRdtase_Mopterin-bd_dom"/>
</dbReference>
<protein>
    <submittedName>
        <fullName evidence="3">Oxidoreductase</fullName>
    </submittedName>
</protein>